<dbReference type="EMBL" id="MK393905">
    <property type="protein sequence ID" value="QDW65434.1"/>
    <property type="molecule type" value="Genomic_RNA"/>
</dbReference>
<reference evidence="9" key="1">
    <citation type="journal article" date="2019" name="Front. Cell. Infect. Microbiol.">
        <title>Extreme Diversity of Mycoviruses Present in Isolates of Rhizoctonia solani AG2-2 LP From Zoysia japonica From Brazil.</title>
        <authorList>
            <person name="Picarelli M.A.S.C."/>
            <person name="Forgia M."/>
            <person name="Rivas E.B."/>
            <person name="Nerva L."/>
            <person name="Chiapello M."/>
            <person name="Turina M."/>
            <person name="Colariccio A."/>
        </authorList>
    </citation>
    <scope>NUCLEOTIDE SEQUENCE</scope>
    <source>
        <strain evidence="9">Endorna4</strain>
    </source>
</reference>
<dbReference type="InterPro" id="IPR001788">
    <property type="entry name" value="RNA-dep_RNA_pol_alsuvir"/>
</dbReference>
<feature type="region of interest" description="Disordered" evidence="7">
    <location>
        <begin position="1"/>
        <end position="30"/>
    </location>
</feature>
<keyword evidence="1" id="KW-0696">RNA-directed RNA polymerase</keyword>
<dbReference type="InterPro" id="IPR043502">
    <property type="entry name" value="DNA/RNA_pol_sf"/>
</dbReference>
<evidence type="ECO:0000256" key="4">
    <source>
        <dbReference type="ARBA" id="ARBA00022801"/>
    </source>
</evidence>
<keyword evidence="4" id="KW-0378">Hydrolase</keyword>
<evidence type="ECO:0000313" key="9">
    <source>
        <dbReference type="EMBL" id="QDW65434.1"/>
    </source>
</evidence>
<dbReference type="GO" id="GO:0039694">
    <property type="term" value="P:viral RNA genome replication"/>
    <property type="evidence" value="ECO:0007669"/>
    <property type="project" value="InterPro"/>
</dbReference>
<evidence type="ECO:0000256" key="3">
    <source>
        <dbReference type="ARBA" id="ARBA00022695"/>
    </source>
</evidence>
<evidence type="ECO:0000256" key="2">
    <source>
        <dbReference type="ARBA" id="ARBA00022679"/>
    </source>
</evidence>
<keyword evidence="2" id="KW-0808">Transferase</keyword>
<feature type="compositionally biased region" description="Polar residues" evidence="7">
    <location>
        <begin position="1"/>
        <end position="15"/>
    </location>
</feature>
<evidence type="ECO:0000256" key="6">
    <source>
        <dbReference type="ARBA" id="ARBA00022953"/>
    </source>
</evidence>
<dbReference type="GO" id="GO:0003968">
    <property type="term" value="F:RNA-directed RNA polymerase activity"/>
    <property type="evidence" value="ECO:0007669"/>
    <property type="project" value="UniProtKB-KW"/>
</dbReference>
<keyword evidence="5" id="KW-0067">ATP-binding</keyword>
<dbReference type="PROSITE" id="PS50507">
    <property type="entry name" value="RDRP_SSRNA_POS"/>
    <property type="match status" value="1"/>
</dbReference>
<keyword evidence="6" id="KW-0693">Viral RNA replication</keyword>
<evidence type="ECO:0000259" key="8">
    <source>
        <dbReference type="PROSITE" id="PS50507"/>
    </source>
</evidence>
<dbReference type="GO" id="GO:0016787">
    <property type="term" value="F:hydrolase activity"/>
    <property type="evidence" value="ECO:0007669"/>
    <property type="project" value="UniProtKB-KW"/>
</dbReference>
<dbReference type="InterPro" id="IPR027417">
    <property type="entry name" value="P-loop_NTPase"/>
</dbReference>
<keyword evidence="5" id="KW-0547">Nucleotide-binding</keyword>
<feature type="compositionally biased region" description="Low complexity" evidence="7">
    <location>
        <begin position="821"/>
        <end position="833"/>
    </location>
</feature>
<dbReference type="Pfam" id="PF00978">
    <property type="entry name" value="RdRP_2"/>
    <property type="match status" value="1"/>
</dbReference>
<dbReference type="Pfam" id="PF01443">
    <property type="entry name" value="Viral_helicase1"/>
    <property type="match status" value="1"/>
</dbReference>
<accession>A0A5B8GX07</accession>
<feature type="domain" description="RdRp catalytic" evidence="8">
    <location>
        <begin position="4497"/>
        <end position="4610"/>
    </location>
</feature>
<dbReference type="CDD" id="cd23255">
    <property type="entry name" value="Endornaviridae_RdRp"/>
    <property type="match status" value="1"/>
</dbReference>
<dbReference type="GO" id="GO:0005524">
    <property type="term" value="F:ATP binding"/>
    <property type="evidence" value="ECO:0007669"/>
    <property type="project" value="UniProtKB-KW"/>
</dbReference>
<protein>
    <submittedName>
        <fullName evidence="9">Polyprotein</fullName>
    </submittedName>
</protein>
<organism evidence="9">
    <name type="scientific">Rhizoctonia solani endornavirus 7</name>
    <dbReference type="NCBI Taxonomy" id="2599613"/>
    <lineage>
        <taxon>Viruses</taxon>
        <taxon>Riboviria</taxon>
        <taxon>Orthornavirae</taxon>
        <taxon>Kitrinoviricota</taxon>
        <taxon>Alsuviricetes</taxon>
        <taxon>Martellivirales</taxon>
        <taxon>Endornaviridae</taxon>
    </lineage>
</organism>
<dbReference type="SUPFAM" id="SSF56672">
    <property type="entry name" value="DNA/RNA polymerases"/>
    <property type="match status" value="1"/>
</dbReference>
<feature type="region of interest" description="Disordered" evidence="7">
    <location>
        <begin position="781"/>
        <end position="833"/>
    </location>
</feature>
<dbReference type="GO" id="GO:0003723">
    <property type="term" value="F:RNA binding"/>
    <property type="evidence" value="ECO:0007669"/>
    <property type="project" value="InterPro"/>
</dbReference>
<keyword evidence="3" id="KW-0548">Nucleotidyltransferase</keyword>
<name>A0A5B8GX07_9VIRU</name>
<proteinExistence type="predicted"/>
<feature type="compositionally biased region" description="Acidic residues" evidence="7">
    <location>
        <begin position="3281"/>
        <end position="3290"/>
    </location>
</feature>
<dbReference type="Gene3D" id="3.40.50.300">
    <property type="entry name" value="P-loop containing nucleotide triphosphate hydrolases"/>
    <property type="match status" value="2"/>
</dbReference>
<evidence type="ECO:0000256" key="5">
    <source>
        <dbReference type="ARBA" id="ARBA00022840"/>
    </source>
</evidence>
<feature type="compositionally biased region" description="Acidic residues" evidence="7">
    <location>
        <begin position="3214"/>
        <end position="3238"/>
    </location>
</feature>
<dbReference type="InterPro" id="IPR007094">
    <property type="entry name" value="RNA-dir_pol_PSvirus"/>
</dbReference>
<sequence>MNHPTNVSNTHTQLPSGELPVRRSSRTGVKTKTIPSHFRSASAGYEAGGRYITKVTKHFRHNSDSAATLMESYKQINQARKNRGQFMMQASVTPSIVKVEESNLPSIDLNKVKIGGEGDCWKKLLVNYSPSEPQDCIDLFNAIIGDADAPIGESSPWGTYDPLTLEEIVNEYIKTTGQIRTLRSWTAEYINIWIVISDITSTTAHLDSVFTSAERPVDEPGKIKLNMAELTLHYHPNLKFKQIDGEPATKVAKVHKAITKFSNEFVAKEAELKRLKIGVTTEYLMRSKFFDKLEFNTDDANSKEYIQAVTDHDSRCINNAWARNKFNFVITTKPDKVVDTSAVRDVDSMLTVTNAAILGDANQRFLFDVALSYGYLNLEPKFTTIDREAMEMLNKQPFFEITEAIENHTLLTTNPDFDDVIKHNITVAVVPLLSKEPEGPLSSGLGYYKTDSNCSYVSWGTTTNVEVYGWITGLMQGDRSLSRNGHVVHVVSRKIFDAVQVMVLSPLTTNKTQIGEITTRKFEVPMLIPTSLWSLGIPIFKTVTCNLNLDLLNRLINKDLTGKVSPELLLEYGMALSWYSYNKRGVEISDHKIDPFDVKLHVYITKVLVRRESFLQNLESMAFEPGFNSVLISTAAAAIEHLTGKFSEDIEQKRSIIDSVINRLKVPNITNSFGEVLDNWASIDAWTMRNTVEVMEVVAPPKCHHHKYCPQPITGTECLHCFEPTALDNGYCKCCFNFTDCLHECISEHSTGELICGCCHKRIEEVCPCCRSKHIKNVEDTEPDRRTRNKTRARLERKRVESGHKEKPETQVPKPSYSAVTQTDTQTKSKTQSTNVDDVVQFSNAELVTMLAENAVLITRDEMSLEDVEVDPSSKLSIIPFVIQKHPVEKLSNFELIELVEPMGSLDCGINAVRHYVGLDYSSTLTRRVTNKDSNWSTHILCQVLNAYGLNAAIIEPSGVTFQRVDDTEEFACIIYETSFEVESNEQYLPDYQHWKVGKIKRKSMYRIEEWAYPQATMQEYASTSLKMYNKTYPELNEEQKLAVCMSLASHNVFKPTAAINQPKMENGRLFNSSVHNIENGLFNVSVPDQYQAIVSTTFDNLLSPDVPEELNKVWDDYENVLNIKENVESAIYNCLFTIKKTIADPIKYCRSKKLNVKKAGLDSYVDLEGSQIKNGDMLIINNKGVFEPIFVTVRNGRIKIEIEGKQIRIVTIYVPKQSFISTIMRLTSLFKANFDDTALEVLLSTSKVLYGYGGCGKTTEVGKWRKNNQEVNVAFIAWTTGGQASLREKLPFENVYSFEKYAREGGLHEMLIIDEASLVHAWELCLIAGPTVKSLWILGDLNQIAAVDMNISGGARLPQNLLARAIDKSSEIEYRPWTYRLGKDLVNELKKNPGMADIESRSKSNTTFTTEWFEDFEASKIYEIFKDCDVILCFYNEHVSRVSKVMLHSGIKKVTTVTKFQGLEKPNVGVLQMGLRNDADIHLDYNFGVSAATRASSHLVWVSVRCHTDKTPLSDRLGTKYSGLLLSQIDMRNPVGFLAFADENEPIKVIVDEIPELTWDELVTNVAKSVQPKHDVSIDDFSINKFSQLLKHFASFVKVELVSKTSDKLVLNFKAFGRKEKLTVNSNFDLTGAIPKQFTTQFEAMVKWSCNAKFSQDNPVFLSKKACHRLRILEFIIKVYKANNKEYKVECLPGHTFIVDDNSCAACGPLTILNKKKHEVFNVTKDYFTENARLCTGHLKEEIVEMFESDSCPLIPDEFDHEKLSVAILAERVATWQKDVPHVLKSGGKWMYWDETFNKLLAIEVKREIDLDIKITGPDPMRWYPFKKKTGLLSRSTSISYIKNDKRIVTKFNKPMSLMPFILESLLNMYETYVKEKTLSPIAVSLFNKYGALNDFGMVESIEWHKNRKTAAYYNLTSRMGKLKIKSLAYERTVLSLPKELFNACAHIDPTLNITSNTFGYLGEPYEAASDIILVRYLSNTHNIDDYQIRLNCIMSTYMNDIVQPVYPMIGVDPKSAEIVVQRSSFANILNNHMKHLADDHPLFKPIKQQLDEDNVFISDKVDKSKENLCTGPSIVSDVKILCKLATTYRKIIFWLPSNCFKVKDTSYLYIKDKSQHAYKVDPAVLEGIKNGFTVGDSATRFRIHLLKTLNHIGIFEISNGNGNLWATPHEKTSGFIKLTLPKLVIDPSKIIDSGQLIQEDVSTFDIDVLNNLRRRMLRPGTTEDDLKVQARTLLNTAQFSTNSIFQKYNMTVAAMMKHMKVAYAISKFEDIMLGFLKGNSWTDDLETAGISIIADFMRIIVPDLPFKNLISSIPAEYQNVLFKTMLAITNQLDKIRPITIGQTKSFVTELNYNRLGLTGSLIKLFRNSNYVKITAPTHLYRIHGCKECESAVKYLERCGLRVPIVNSQVTRDLVLKTSKCTHTSQFEYTFNTKLMGLHTPVHPEFEDGQLIPILDPKTLTTDKDINVPELNAPIEWALILNSSVTVTIGKRLPVVYVPMKNNNVVIYNNKPIHKSFPIPKNPIETMIEYNRRILNLTNESAIHLPGQNVTDQRLRSVLPSEMIDLNVYSKLEYTRNVFGTDFDNLGMIVGSDLRIAPCYWAELHLKKNAHFQWCGVDENGNYIPGQLYNINDLESPYLRPIYSDWIDKDDYSVVEPSTFGAPGDRVVAMKAGETYTRGVSDTEMIVRRVGLIRQGDVMETNNSYYYCSDCNTIYCYPTFVHTYLCENGHNTILVGHPKGLSDTLPPWVTFRKYPKDLVELTESEDVIETLENVTNDYEHNAFTPRSFDSVLKSLQTKELLGWKEKLDLSDGNKTTLGSAVWTLLTKKERNHICDIPGYLSLDAYSWIAATHKRHWLQGSTNNYDYANDFLPIKTSALWLNGIRGQEWWLNNDGVLYISDPGGLDQFFTQMICLSQIYHNEWIIQNCPAGFTLCDVKWLDYSCCTKIQWVNENNKHVNEDIYTDLIDNLNDTKYQEGIASMTMLSPGSWALEIARSEDGLMSYGLACNSWNFSRPYIGNVNHGNKFNDSPLEIDTVIPLPTATRFPEHFSSWQGTYDNNTRLCTNLYTKNDVRGSLILPAHSEGLPPKGVLKEELDANDANQHGVGWLTGYKNKCLHPNNNLKRTRQYKVCGPKTCVADLIGANKLGLHSSIVKPEQFNKVTDMVIPKTSTVDVVAILSVRDVSTLVNDRQWYHRYMGLPIDYQSTSSQKNESDEEYNSDVESDEESDSGSDDEEDRESYHTVDEENEPSENQSGNDQIEEKDGDQYSDSDNETIKADRDDETLDDYNPDELKSLDETIDGSYSENARHFVECIGTEEHKDDVDLPDWYIEQNFTLSDTEYEIFINPVMPKRLAKGRDLLSANTHGTSKVFSKGVKVSGLVYKALKKLYNIILRLKIKHSDIVHIYAMHEGIAERSLSINKGRHICFTTNEAKYKSRGFETIKLLKEPGRLGACLRPIFGMLCPEAKAIVTHGGRVNTHGIWIERCMEWVLDNKECKSNFAVSAWSTMTPYMDGFCFIPGCARSAKYINSNILYSTIYGIDEAEIKELNLSKTYINATTTAKYSNIGIHPILKAMDEQHQKEKLPEHLYKLNDLPMVFVNKSLVSASNVKLAWHHDGNVFTKETRGYTMEKDPEFEAWFENFIQGDKEVNLGLNLLQNKNVEYVAKVDGDVRVLMNPEVTESCVEHCVRRFLFTEISEADPDDIIGQGWFKSFMNLDEIKSSLFTIGLNYEIIEGDTVYGCLFNEGPKLQIRLSKNQYGRGHAVLCEFKIKNFEEWSTPKKSVYKEKRDEILAKEGAWIDLDAYLSGISDRYDGIYDFNDVKNAKARIRGRLDIMSRRKQRTIMCVGQQLSNCEALQIQGVGPGALLCFRSSNGLKFSVSEKLKDNSIIVRVRDVYSRFCIDTGARLKLKDAKPEVKKLILAEQREYAFMSYSDKAWAMNSMKTLASIPVDSKAKVVYLRNFDNRAHHNFDLREDFYNRDPNTIRVMGRVGFKLSISNESWALFREIGDVKLVIEDGYVMIAGNGCYTEDKDLKLMQFGMREQEKIEKFSEMDENSINIHQIIGTLGLMNPENKDGDGWRSECEGSQLNLWSRGFNMGYEYPEDKKFEVTLIPLKYQNKNFEHLVNLNSQYKLCNWKQGLGVLINLVGAGYMEYAMKNVKSVKVHENILDSHNTIDDLAANTIASKTDQTSLEVKQAVYSVTSLNNLVINDDSDRYTLMKTETGLTENRQATVLYGTGTMTDPINGEVYRVPVPADTMNYWDDETAMIGGTMKLPNTDIKLQNREEFDGVKQVEKAIMVQYPSHSQPAYTKRMTAGLQAVSDLFGGKIALRQVEHDPLQDADLFEHTYFKPGAKAALPSIGLNPEAILDWLKERPDKDKICEDLMDLLTSGLDIRGLDKVNVHMKLESRMKDVAMHMDRILNGQPLDSNNGMPETIDEQRIRLIVWQRKGIAAIFSPFFKEVKDALKKVLIDNVVYVDGMTPQQISARLNQVDGDVTFAEDDLKKQDRQTDSTLIDTEMEIYKKLGANPSIVNLWRNVHNHWRAKGVGLKFVGDASRHTGQATTALGNAIVNLMVKRRLVAELGNNLQLMMVLGDDNIILTKGAITEQQISLNSARHFNMQSEPYVGRICGGFLRMIIFKNNVGSLSAGPDVIRLRRRFEVTNGVSEATEENLISRSMSYCVMLGDLPPVRRIVEKEGWPVELSKWYDWHALSTCLASKYRCSQEQVETELANLIEMIEKREFRTNTKLMLTSKGN</sequence>
<dbReference type="InterPro" id="IPR027351">
    <property type="entry name" value="(+)RNA_virus_helicase_core_dom"/>
</dbReference>
<feature type="compositionally biased region" description="Basic residues" evidence="7">
    <location>
        <begin position="787"/>
        <end position="797"/>
    </location>
</feature>
<feature type="region of interest" description="Disordered" evidence="7">
    <location>
        <begin position="3205"/>
        <end position="3300"/>
    </location>
</feature>
<feature type="compositionally biased region" description="Basic and acidic residues" evidence="7">
    <location>
        <begin position="798"/>
        <end position="809"/>
    </location>
</feature>
<dbReference type="GO" id="GO:0006351">
    <property type="term" value="P:DNA-templated transcription"/>
    <property type="evidence" value="ECO:0007669"/>
    <property type="project" value="InterPro"/>
</dbReference>
<evidence type="ECO:0000256" key="7">
    <source>
        <dbReference type="SAM" id="MobiDB-lite"/>
    </source>
</evidence>
<evidence type="ECO:0000256" key="1">
    <source>
        <dbReference type="ARBA" id="ARBA00022484"/>
    </source>
</evidence>